<keyword evidence="4" id="KW-1185">Reference proteome</keyword>
<dbReference type="PANTHER" id="PTHR37753:SF1">
    <property type="entry name" value="OS01G0940600 PROTEIN"/>
    <property type="match status" value="1"/>
</dbReference>
<comment type="caution">
    <text evidence="3">The sequence shown here is derived from an EMBL/GenBank/DDBJ whole genome shotgun (WGS) entry which is preliminary data.</text>
</comment>
<feature type="region of interest" description="Disordered" evidence="1">
    <location>
        <begin position="98"/>
        <end position="155"/>
    </location>
</feature>
<name>A0AAN9XPL6_PSOTE</name>
<protein>
    <submittedName>
        <fullName evidence="3">Uncharacterized protein</fullName>
    </submittedName>
</protein>
<dbReference type="AlphaFoldDB" id="A0AAN9XPL6"/>
<proteinExistence type="predicted"/>
<keyword evidence="2" id="KW-0812">Transmembrane</keyword>
<gene>
    <name evidence="3" type="ORF">VNO78_12676</name>
</gene>
<keyword evidence="2" id="KW-1133">Transmembrane helix</keyword>
<evidence type="ECO:0000256" key="1">
    <source>
        <dbReference type="SAM" id="MobiDB-lite"/>
    </source>
</evidence>
<evidence type="ECO:0000313" key="4">
    <source>
        <dbReference type="Proteomes" id="UP001386955"/>
    </source>
</evidence>
<reference evidence="3 4" key="1">
    <citation type="submission" date="2024-01" db="EMBL/GenBank/DDBJ databases">
        <title>The genomes of 5 underutilized Papilionoideae crops provide insights into root nodulation and disease resistanc.</title>
        <authorList>
            <person name="Jiang F."/>
        </authorList>
    </citation>
    <scope>NUCLEOTIDE SEQUENCE [LARGE SCALE GENOMIC DNA]</scope>
    <source>
        <strain evidence="3">DUOXIRENSHENG_FW03</strain>
        <tissue evidence="3">Leaves</tissue>
    </source>
</reference>
<evidence type="ECO:0000256" key="2">
    <source>
        <dbReference type="SAM" id="Phobius"/>
    </source>
</evidence>
<sequence>MATLFCVSNPISHSSPSFVSSMRAPPFFYSPALRIAGDRRRRGSAMAARAGPSTSSILFAIALPSSLLAVTILAALKMGDRLDRQWLEEMAKTEALKELEEYSDDDNDEDDDDDISTEDDNMETYVQEEPALQAEPVLQEEPALPHTRNRPKRVV</sequence>
<evidence type="ECO:0000313" key="3">
    <source>
        <dbReference type="EMBL" id="KAK7401304.1"/>
    </source>
</evidence>
<feature type="transmembrane region" description="Helical" evidence="2">
    <location>
        <begin position="56"/>
        <end position="76"/>
    </location>
</feature>
<accession>A0AAN9XPL6</accession>
<dbReference type="Proteomes" id="UP001386955">
    <property type="component" value="Unassembled WGS sequence"/>
</dbReference>
<dbReference type="PANTHER" id="PTHR37753">
    <property type="entry name" value="OS01G0940600 PROTEIN"/>
    <property type="match status" value="1"/>
</dbReference>
<organism evidence="3 4">
    <name type="scientific">Psophocarpus tetragonolobus</name>
    <name type="common">Winged bean</name>
    <name type="synonym">Dolichos tetragonolobus</name>
    <dbReference type="NCBI Taxonomy" id="3891"/>
    <lineage>
        <taxon>Eukaryota</taxon>
        <taxon>Viridiplantae</taxon>
        <taxon>Streptophyta</taxon>
        <taxon>Embryophyta</taxon>
        <taxon>Tracheophyta</taxon>
        <taxon>Spermatophyta</taxon>
        <taxon>Magnoliopsida</taxon>
        <taxon>eudicotyledons</taxon>
        <taxon>Gunneridae</taxon>
        <taxon>Pentapetalae</taxon>
        <taxon>rosids</taxon>
        <taxon>fabids</taxon>
        <taxon>Fabales</taxon>
        <taxon>Fabaceae</taxon>
        <taxon>Papilionoideae</taxon>
        <taxon>50 kb inversion clade</taxon>
        <taxon>NPAAA clade</taxon>
        <taxon>indigoferoid/millettioid clade</taxon>
        <taxon>Phaseoleae</taxon>
        <taxon>Psophocarpus</taxon>
    </lineage>
</organism>
<dbReference type="EMBL" id="JAYMYS010000003">
    <property type="protein sequence ID" value="KAK7401304.1"/>
    <property type="molecule type" value="Genomic_DNA"/>
</dbReference>
<keyword evidence="2" id="KW-0472">Membrane</keyword>
<feature type="compositionally biased region" description="Acidic residues" evidence="1">
    <location>
        <begin position="101"/>
        <end position="122"/>
    </location>
</feature>